<keyword evidence="16" id="KW-0152">Cholesterol biosynthesis</keyword>
<evidence type="ECO:0000313" key="20">
    <source>
        <dbReference type="Proteomes" id="UP001159363"/>
    </source>
</evidence>
<keyword evidence="8 16" id="KW-0752">Steroid biosynthesis</keyword>
<keyword evidence="13 15" id="KW-0456">Lyase</keyword>
<evidence type="ECO:0000256" key="8">
    <source>
        <dbReference type="ARBA" id="ARBA00022955"/>
    </source>
</evidence>
<dbReference type="PANTHER" id="PTHR10977:SF3">
    <property type="entry name" value="DIPHOSPHOMEVALONATE DECARBOXYLASE"/>
    <property type="match status" value="1"/>
</dbReference>
<feature type="domain" description="Mvd1 C-terminal" evidence="17">
    <location>
        <begin position="209"/>
        <end position="392"/>
    </location>
</feature>
<comment type="catalytic activity">
    <reaction evidence="14 15 16">
        <text>(R)-5-diphosphomevalonate + ATP = isopentenyl diphosphate + ADP + phosphate + CO2</text>
        <dbReference type="Rhea" id="RHEA:23732"/>
        <dbReference type="ChEBI" id="CHEBI:16526"/>
        <dbReference type="ChEBI" id="CHEBI:30616"/>
        <dbReference type="ChEBI" id="CHEBI:43474"/>
        <dbReference type="ChEBI" id="CHEBI:57557"/>
        <dbReference type="ChEBI" id="CHEBI:128769"/>
        <dbReference type="ChEBI" id="CHEBI:456216"/>
        <dbReference type="EC" id="4.1.1.33"/>
    </reaction>
</comment>
<evidence type="ECO:0000256" key="1">
    <source>
        <dbReference type="ARBA" id="ARBA00003812"/>
    </source>
</evidence>
<dbReference type="Pfam" id="PF22700">
    <property type="entry name" value="MVD-like_N"/>
    <property type="match status" value="1"/>
</dbReference>
<keyword evidence="16" id="KW-0153">Cholesterol metabolism</keyword>
<evidence type="ECO:0000256" key="11">
    <source>
        <dbReference type="ARBA" id="ARBA00023166"/>
    </source>
</evidence>
<evidence type="ECO:0000256" key="15">
    <source>
        <dbReference type="PIRNR" id="PIRNR015950"/>
    </source>
</evidence>
<dbReference type="EMBL" id="JARBHB010000008">
    <property type="protein sequence ID" value="KAJ8877489.1"/>
    <property type="molecule type" value="Genomic_DNA"/>
</dbReference>
<keyword evidence="9 16" id="KW-0756">Sterol biosynthesis</keyword>
<evidence type="ECO:0000313" key="19">
    <source>
        <dbReference type="EMBL" id="KAJ8877489.1"/>
    </source>
</evidence>
<evidence type="ECO:0000256" key="7">
    <source>
        <dbReference type="ARBA" id="ARBA00022840"/>
    </source>
</evidence>
<dbReference type="PANTHER" id="PTHR10977">
    <property type="entry name" value="DIPHOSPHOMEVALONATE DECARBOXYLASE"/>
    <property type="match status" value="1"/>
</dbReference>
<dbReference type="InterPro" id="IPR029765">
    <property type="entry name" value="Mev_diP_decarb"/>
</dbReference>
<keyword evidence="5 16" id="KW-0444">Lipid biosynthesis</keyword>
<evidence type="ECO:0000256" key="3">
    <source>
        <dbReference type="ARBA" id="ARBA00012296"/>
    </source>
</evidence>
<comment type="pathway">
    <text evidence="16">Steroid biosynthesis; cholesterol biosynthesis.</text>
</comment>
<keyword evidence="10 15" id="KW-0443">Lipid metabolism</keyword>
<protein>
    <recommendedName>
        <fullName evidence="4 15">Diphosphomevalonate decarboxylase</fullName>
        <ecNumber evidence="3 15">4.1.1.33</ecNumber>
    </recommendedName>
</protein>
<dbReference type="InterPro" id="IPR005935">
    <property type="entry name" value="Mev_decarb"/>
</dbReference>
<evidence type="ECO:0000256" key="10">
    <source>
        <dbReference type="ARBA" id="ARBA00023098"/>
    </source>
</evidence>
<evidence type="ECO:0000256" key="5">
    <source>
        <dbReference type="ARBA" id="ARBA00022516"/>
    </source>
</evidence>
<evidence type="ECO:0000256" key="9">
    <source>
        <dbReference type="ARBA" id="ARBA00023011"/>
    </source>
</evidence>
<comment type="similarity">
    <text evidence="2 15 16">Belongs to the diphosphomevalonate decarboxylase family.</text>
</comment>
<comment type="function">
    <text evidence="1 16">Catalyzes the ATP dependent decarboxylation of (R)-5-diphosphomevalonate to form isopentenyl diphosphate (IPP). Functions in the mevalonate (MVA) pathway leading to isopentenyl diphosphate (IPP), a key precursor for the biosynthesis of isoprenoids and sterol synthesis.</text>
</comment>
<keyword evidence="7 15" id="KW-0067">ATP-binding</keyword>
<evidence type="ECO:0000256" key="14">
    <source>
        <dbReference type="ARBA" id="ARBA00048154"/>
    </source>
</evidence>
<dbReference type="Pfam" id="PF18376">
    <property type="entry name" value="MDD_C"/>
    <property type="match status" value="1"/>
</dbReference>
<gene>
    <name evidence="19" type="ORF">PR048_021944</name>
</gene>
<keyword evidence="11 16" id="KW-1207">Sterol metabolism</keyword>
<accession>A0ABQ9GZL9</accession>
<dbReference type="Gene3D" id="3.30.70.890">
    <property type="entry name" value="GHMP kinase, C-terminal domain"/>
    <property type="match status" value="1"/>
</dbReference>
<organism evidence="19 20">
    <name type="scientific">Dryococelus australis</name>
    <dbReference type="NCBI Taxonomy" id="614101"/>
    <lineage>
        <taxon>Eukaryota</taxon>
        <taxon>Metazoa</taxon>
        <taxon>Ecdysozoa</taxon>
        <taxon>Arthropoda</taxon>
        <taxon>Hexapoda</taxon>
        <taxon>Insecta</taxon>
        <taxon>Pterygota</taxon>
        <taxon>Neoptera</taxon>
        <taxon>Polyneoptera</taxon>
        <taxon>Phasmatodea</taxon>
        <taxon>Verophasmatodea</taxon>
        <taxon>Anareolatae</taxon>
        <taxon>Phasmatidae</taxon>
        <taxon>Eurycanthinae</taxon>
        <taxon>Dryococelus</taxon>
    </lineage>
</organism>
<sequence length="417" mass="45210">MRHTSFVKAICCIALIKYLGLLDAAPLIPLLLSLILTSDIDLCLEALVVVSWNVSCRDARIARCIRAEVNLTISHTVAPVGSPEAVFKDRAKSLSRCVMSLVLARAELTGAARHKNLLGCHLHICSENNFPTGAGLASSAAGYACLVFTLAKLVGLEGDISGIARLGSGSACRSVLGGFVHWHKGSSPTGCDSVATQMVPASHWPELRIVILVVNSKQKMMGSSLGMKRTVETSELLRYRIAESVPSRINSIEEAIREKNFRKFGELTMKDSNQFHAVCVDSFPPLFYMNDASHAIVNFVHMYNGTDVQVAYTFDAGSNACLFVLEENLSNLLATISYVFPPGNDSVEYLRGMPVTIPHVDKSDLKLGMEPKEAGLLKHLIVTRLGTGPQVVEDHLLTTAGDPKHLARETTLGTPWV</sequence>
<evidence type="ECO:0000256" key="6">
    <source>
        <dbReference type="ARBA" id="ARBA00022741"/>
    </source>
</evidence>
<evidence type="ECO:0000256" key="2">
    <source>
        <dbReference type="ARBA" id="ARBA00008831"/>
    </source>
</evidence>
<keyword evidence="6 15" id="KW-0547">Nucleotide-binding</keyword>
<reference evidence="19 20" key="1">
    <citation type="submission" date="2023-02" db="EMBL/GenBank/DDBJ databases">
        <title>LHISI_Scaffold_Assembly.</title>
        <authorList>
            <person name="Stuart O.P."/>
            <person name="Cleave R."/>
            <person name="Magrath M.J.L."/>
            <person name="Mikheyev A.S."/>
        </authorList>
    </citation>
    <scope>NUCLEOTIDE SEQUENCE [LARGE SCALE GENOMIC DNA]</scope>
    <source>
        <strain evidence="19">Daus_M_001</strain>
        <tissue evidence="19">Leg muscle</tissue>
    </source>
</reference>
<evidence type="ECO:0000259" key="17">
    <source>
        <dbReference type="Pfam" id="PF18376"/>
    </source>
</evidence>
<keyword evidence="20" id="KW-1185">Reference proteome</keyword>
<dbReference type="InterPro" id="IPR041431">
    <property type="entry name" value="Mvd1_C"/>
</dbReference>
<dbReference type="SUPFAM" id="SSF55060">
    <property type="entry name" value="GHMP Kinase, C-terminal domain"/>
    <property type="match status" value="1"/>
</dbReference>
<dbReference type="InterPro" id="IPR020568">
    <property type="entry name" value="Ribosomal_Su5_D2-typ_SF"/>
</dbReference>
<dbReference type="InterPro" id="IPR053859">
    <property type="entry name" value="MVD-like_N"/>
</dbReference>
<dbReference type="InterPro" id="IPR036554">
    <property type="entry name" value="GHMP_kinase_C_sf"/>
</dbReference>
<dbReference type="SUPFAM" id="SSF54211">
    <property type="entry name" value="Ribosomal protein S5 domain 2-like"/>
    <property type="match status" value="1"/>
</dbReference>
<name>A0ABQ9GZL9_9NEOP</name>
<proteinExistence type="inferred from homology"/>
<evidence type="ECO:0000259" key="18">
    <source>
        <dbReference type="Pfam" id="PF22700"/>
    </source>
</evidence>
<evidence type="ECO:0000256" key="13">
    <source>
        <dbReference type="ARBA" id="ARBA00023239"/>
    </source>
</evidence>
<feature type="domain" description="Diphosphomevalonate decarboxylase-like N-terminal" evidence="18">
    <location>
        <begin position="11"/>
        <end position="195"/>
    </location>
</feature>
<evidence type="ECO:0000256" key="12">
    <source>
        <dbReference type="ARBA" id="ARBA00023221"/>
    </source>
</evidence>
<dbReference type="InterPro" id="IPR014721">
    <property type="entry name" value="Ribsml_uS5_D2-typ_fold_subgr"/>
</dbReference>
<evidence type="ECO:0000256" key="16">
    <source>
        <dbReference type="RuleBase" id="RU363086"/>
    </source>
</evidence>
<evidence type="ECO:0000256" key="4">
    <source>
        <dbReference type="ARBA" id="ARBA00019335"/>
    </source>
</evidence>
<dbReference type="NCBIfam" id="TIGR01240">
    <property type="entry name" value="mevDPdecarb"/>
    <property type="match status" value="1"/>
</dbReference>
<keyword evidence="12 16" id="KW-0753">Steroid metabolism</keyword>
<dbReference type="Gene3D" id="3.30.230.10">
    <property type="match status" value="1"/>
</dbReference>
<dbReference type="Proteomes" id="UP001159363">
    <property type="component" value="Chromosome 7"/>
</dbReference>
<comment type="caution">
    <text evidence="19">The sequence shown here is derived from an EMBL/GenBank/DDBJ whole genome shotgun (WGS) entry which is preliminary data.</text>
</comment>
<dbReference type="PIRSF" id="PIRSF015950">
    <property type="entry name" value="Mev_P_decrbx"/>
    <property type="match status" value="1"/>
</dbReference>
<dbReference type="EC" id="4.1.1.33" evidence="3 15"/>